<organism evidence="1 2">
    <name type="scientific">Lentinula aff. lateritia</name>
    <dbReference type="NCBI Taxonomy" id="2804960"/>
    <lineage>
        <taxon>Eukaryota</taxon>
        <taxon>Fungi</taxon>
        <taxon>Dikarya</taxon>
        <taxon>Basidiomycota</taxon>
        <taxon>Agaricomycotina</taxon>
        <taxon>Agaricomycetes</taxon>
        <taxon>Agaricomycetidae</taxon>
        <taxon>Agaricales</taxon>
        <taxon>Marasmiineae</taxon>
        <taxon>Omphalotaceae</taxon>
        <taxon>Lentinula</taxon>
    </lineage>
</organism>
<sequence length="151" mass="16096">MFMFLDLQRPCIAIIGLILLLTKSVYGQVSNGTGLGEWGERVVSNKLYDCTDSKFTATIIYTGPGPVNGACGIQYGPDDLVAGVPTSVFNSGEVCSKTVAVTYQGKSGQFQVVDSCSSCNVSDISLAPAAFAEFLPEEDGIMMQVDWVFVD</sequence>
<dbReference type="Proteomes" id="UP001163835">
    <property type="component" value="Unassembled WGS sequence"/>
</dbReference>
<comment type="caution">
    <text evidence="1">The sequence shown here is derived from an EMBL/GenBank/DDBJ whole genome shotgun (WGS) entry which is preliminary data.</text>
</comment>
<reference evidence="1" key="1">
    <citation type="submission" date="2022-09" db="EMBL/GenBank/DDBJ databases">
        <title>A Global Phylogenomic Analysis of the Shiitake Genus Lentinula.</title>
        <authorList>
            <consortium name="DOE Joint Genome Institute"/>
            <person name="Sierra-Patev S."/>
            <person name="Min B."/>
            <person name="Naranjo-Ortiz M."/>
            <person name="Looney B."/>
            <person name="Konkel Z."/>
            <person name="Slot J.C."/>
            <person name="Sakamoto Y."/>
            <person name="Steenwyk J.L."/>
            <person name="Rokas A."/>
            <person name="Carro J."/>
            <person name="Camarero S."/>
            <person name="Ferreira P."/>
            <person name="Molpeceres G."/>
            <person name="Ruiz-Duenas F.J."/>
            <person name="Serrano A."/>
            <person name="Henrissat B."/>
            <person name="Drula E."/>
            <person name="Hughes K.W."/>
            <person name="Mata J.L."/>
            <person name="Ishikawa N.K."/>
            <person name="Vargas-Isla R."/>
            <person name="Ushijima S."/>
            <person name="Smith C.A."/>
            <person name="Ahrendt S."/>
            <person name="Andreopoulos W."/>
            <person name="He G."/>
            <person name="Labutti K."/>
            <person name="Lipzen A."/>
            <person name="Ng V."/>
            <person name="Riley R."/>
            <person name="Sandor L."/>
            <person name="Barry K."/>
            <person name="Martinez A.T."/>
            <person name="Xiao Y."/>
            <person name="Gibbons J.G."/>
            <person name="Terashima K."/>
            <person name="Grigoriev I.V."/>
            <person name="Hibbett D.S."/>
        </authorList>
    </citation>
    <scope>NUCLEOTIDE SEQUENCE</scope>
    <source>
        <strain evidence="1">TMI1499</strain>
    </source>
</reference>
<proteinExistence type="predicted"/>
<dbReference type="EMBL" id="MU795296">
    <property type="protein sequence ID" value="KAJ3807541.1"/>
    <property type="molecule type" value="Genomic_DNA"/>
</dbReference>
<protein>
    <submittedName>
        <fullName evidence="1">Uncharacterized protein</fullName>
    </submittedName>
</protein>
<accession>A0ACC1TSH1</accession>
<evidence type="ECO:0000313" key="2">
    <source>
        <dbReference type="Proteomes" id="UP001163835"/>
    </source>
</evidence>
<name>A0ACC1TSH1_9AGAR</name>
<evidence type="ECO:0000313" key="1">
    <source>
        <dbReference type="EMBL" id="KAJ3807541.1"/>
    </source>
</evidence>
<keyword evidence="2" id="KW-1185">Reference proteome</keyword>
<gene>
    <name evidence="1" type="ORF">F5876DRAFT_79611</name>
</gene>